<dbReference type="AlphaFoldDB" id="A0A1I8BTZ9"/>
<proteinExistence type="predicted"/>
<reference evidence="2" key="1">
    <citation type="submission" date="2016-11" db="UniProtKB">
        <authorList>
            <consortium name="WormBaseParasite"/>
        </authorList>
    </citation>
    <scope>IDENTIFICATION</scope>
</reference>
<accession>A0A1I8BTZ9</accession>
<name>A0A1I8BTZ9_MELHA</name>
<protein>
    <submittedName>
        <fullName evidence="2">NR LBD domain-containing protein</fullName>
    </submittedName>
</protein>
<evidence type="ECO:0000313" key="1">
    <source>
        <dbReference type="Proteomes" id="UP000095281"/>
    </source>
</evidence>
<dbReference type="Proteomes" id="UP000095281">
    <property type="component" value="Unplaced"/>
</dbReference>
<sequence length="169" mass="19278">MTGHETKTLDIEGTGHYNSIEKRADSAPVIESSKHEYSARRVEGFTDSEVINFIQVMNRFISIGGLPMKDILDVHGETMKKQQRIKFMHAVKNTNSERMVNIVRDIFYIFENNGIEDVKGVYSQLTSWAFGTIACNLPYSIKHNNGDIVPFPTTATEKELKMLLEMILY</sequence>
<dbReference type="WBParaSite" id="MhA1_Contig558.frz3.gene8">
    <property type="protein sequence ID" value="MhA1_Contig558.frz3.gene8"/>
    <property type="gene ID" value="MhA1_Contig558.frz3.gene8"/>
</dbReference>
<organism evidence="1 2">
    <name type="scientific">Meloidogyne hapla</name>
    <name type="common">Root-knot nematode worm</name>
    <dbReference type="NCBI Taxonomy" id="6305"/>
    <lineage>
        <taxon>Eukaryota</taxon>
        <taxon>Metazoa</taxon>
        <taxon>Ecdysozoa</taxon>
        <taxon>Nematoda</taxon>
        <taxon>Chromadorea</taxon>
        <taxon>Rhabditida</taxon>
        <taxon>Tylenchina</taxon>
        <taxon>Tylenchomorpha</taxon>
        <taxon>Tylenchoidea</taxon>
        <taxon>Meloidogynidae</taxon>
        <taxon>Meloidogyninae</taxon>
        <taxon>Meloidogyne</taxon>
    </lineage>
</organism>
<keyword evidence="1" id="KW-1185">Reference proteome</keyword>
<evidence type="ECO:0000313" key="2">
    <source>
        <dbReference type="WBParaSite" id="MhA1_Contig558.frz3.gene8"/>
    </source>
</evidence>